<keyword evidence="7" id="KW-1185">Reference proteome</keyword>
<sequence>MQYFRFLSMGLFILMLGCNPSNPTTDLDDLEHLVSRIKQRYAPDKRVKLFAIEGVQNPDKTLVLQGKTTEKEALSALLDSLQARDILFDNQVRVLPDTAVGNLQYAVGRNSVLNIRSKPKHSAELGTQGLLGMPLRVLDKQGDFYQVQTPDQYISWVDKGGITRMDEASFNQWEKQTKVLFTQITGWVYESTAPKQAVSDIVFGGKLVYLDENEDFFKVKYPDNRIGYLKKSESVLYADWQAQLSVSPENMLAAGNGLMGVPYLWGGTSTKGMDCSGFTKTVYLMNGFIIPRDASQQVLVGDIIDENLQFEGLEVGDLLFFGKKATSDSKQKVTHVGMWIGDKRFIHASGNVHISSIDPNDTLYDEFNVNRYLGSKRYLNSNDPGIIDLKKPRKIKG</sequence>
<evidence type="ECO:0000313" key="6">
    <source>
        <dbReference type="EMBL" id="PCE62660.1"/>
    </source>
</evidence>
<evidence type="ECO:0000259" key="5">
    <source>
        <dbReference type="PROSITE" id="PS51935"/>
    </source>
</evidence>
<accession>A0A2A4G3X1</accession>
<dbReference type="GO" id="GO:0006508">
    <property type="term" value="P:proteolysis"/>
    <property type="evidence" value="ECO:0007669"/>
    <property type="project" value="UniProtKB-KW"/>
</dbReference>
<dbReference type="PANTHER" id="PTHR47053:SF1">
    <property type="entry name" value="MUREIN DD-ENDOPEPTIDASE MEPH-RELATED"/>
    <property type="match status" value="1"/>
</dbReference>
<proteinExistence type="inferred from homology"/>
<keyword evidence="2" id="KW-0645">Protease</keyword>
<dbReference type="PANTHER" id="PTHR47053">
    <property type="entry name" value="MUREIN DD-ENDOPEPTIDASE MEPH-RELATED"/>
    <property type="match status" value="1"/>
</dbReference>
<dbReference type="InterPro" id="IPR000064">
    <property type="entry name" value="NLP_P60_dom"/>
</dbReference>
<dbReference type="SUPFAM" id="SSF54001">
    <property type="entry name" value="Cysteine proteinases"/>
    <property type="match status" value="1"/>
</dbReference>
<dbReference type="Gene3D" id="3.90.1720.10">
    <property type="entry name" value="endopeptidase domain like (from Nostoc punctiforme)"/>
    <property type="match status" value="1"/>
</dbReference>
<evidence type="ECO:0000256" key="1">
    <source>
        <dbReference type="ARBA" id="ARBA00007074"/>
    </source>
</evidence>
<dbReference type="PROSITE" id="PS51257">
    <property type="entry name" value="PROKAR_LIPOPROTEIN"/>
    <property type="match status" value="1"/>
</dbReference>
<dbReference type="InterPro" id="IPR038765">
    <property type="entry name" value="Papain-like_cys_pep_sf"/>
</dbReference>
<dbReference type="Gene3D" id="2.30.30.40">
    <property type="entry name" value="SH3 Domains"/>
    <property type="match status" value="2"/>
</dbReference>
<evidence type="ECO:0000256" key="4">
    <source>
        <dbReference type="ARBA" id="ARBA00022807"/>
    </source>
</evidence>
<dbReference type="EMBL" id="NBWU01000008">
    <property type="protein sequence ID" value="PCE62660.1"/>
    <property type="molecule type" value="Genomic_DNA"/>
</dbReference>
<dbReference type="InterPro" id="IPR051202">
    <property type="entry name" value="Peptidase_C40"/>
</dbReference>
<gene>
    <name evidence="6" type="ORF">B7P33_18685</name>
</gene>
<evidence type="ECO:0000256" key="3">
    <source>
        <dbReference type="ARBA" id="ARBA00022801"/>
    </source>
</evidence>
<dbReference type="Proteomes" id="UP000219559">
    <property type="component" value="Unassembled WGS sequence"/>
</dbReference>
<comment type="similarity">
    <text evidence="1">Belongs to the peptidase C40 family.</text>
</comment>
<dbReference type="PROSITE" id="PS51935">
    <property type="entry name" value="NLPC_P60"/>
    <property type="match status" value="1"/>
</dbReference>
<dbReference type="Pfam" id="PF00877">
    <property type="entry name" value="NLPC_P60"/>
    <property type="match status" value="1"/>
</dbReference>
<name>A0A2A4G3X1_9FLAO</name>
<dbReference type="AlphaFoldDB" id="A0A2A4G3X1"/>
<dbReference type="GO" id="GO:0008234">
    <property type="term" value="F:cysteine-type peptidase activity"/>
    <property type="evidence" value="ECO:0007669"/>
    <property type="project" value="UniProtKB-KW"/>
</dbReference>
<dbReference type="OrthoDB" id="9813368at2"/>
<dbReference type="Pfam" id="PF18348">
    <property type="entry name" value="SH3_16"/>
    <property type="match status" value="1"/>
</dbReference>
<comment type="caution">
    <text evidence="6">The sequence shown here is derived from an EMBL/GenBank/DDBJ whole genome shotgun (WGS) entry which is preliminary data.</text>
</comment>
<reference evidence="6 7" key="1">
    <citation type="submission" date="2017-04" db="EMBL/GenBank/DDBJ databases">
        <title>A new member of the family Flavobacteriaceae isolated from ascidians.</title>
        <authorList>
            <person name="Chen L."/>
        </authorList>
    </citation>
    <scope>NUCLEOTIDE SEQUENCE [LARGE SCALE GENOMIC DNA]</scope>
    <source>
        <strain evidence="6 7">HQA918</strain>
    </source>
</reference>
<keyword evidence="4" id="KW-0788">Thiol protease</keyword>
<organism evidence="6 7">
    <name type="scientific">Sediminicola luteus</name>
    <dbReference type="NCBI Taxonomy" id="319238"/>
    <lineage>
        <taxon>Bacteria</taxon>
        <taxon>Pseudomonadati</taxon>
        <taxon>Bacteroidota</taxon>
        <taxon>Flavobacteriia</taxon>
        <taxon>Flavobacteriales</taxon>
        <taxon>Flavobacteriaceae</taxon>
        <taxon>Sediminicola</taxon>
    </lineage>
</organism>
<keyword evidence="3 6" id="KW-0378">Hydrolase</keyword>
<feature type="domain" description="NlpC/P60" evidence="5">
    <location>
        <begin position="245"/>
        <end position="379"/>
    </location>
</feature>
<dbReference type="InterPro" id="IPR041382">
    <property type="entry name" value="SH3_16"/>
</dbReference>
<evidence type="ECO:0000256" key="2">
    <source>
        <dbReference type="ARBA" id="ARBA00022670"/>
    </source>
</evidence>
<evidence type="ECO:0000313" key="7">
    <source>
        <dbReference type="Proteomes" id="UP000219559"/>
    </source>
</evidence>
<protein>
    <submittedName>
        <fullName evidence="6">Glycoside hydrolase</fullName>
    </submittedName>
</protein>
<dbReference type="RefSeq" id="WP_097443747.1">
    <property type="nucleotide sequence ID" value="NZ_NBWU01000008.1"/>
</dbReference>